<comment type="caution">
    <text evidence="13">The sequence shown here is derived from an EMBL/GenBank/DDBJ whole genome shotgun (WGS) entry which is preliminary data.</text>
</comment>
<protein>
    <recommendedName>
        <fullName evidence="11">Uridylate-specific endoribonuclease</fullName>
        <ecNumber evidence="11">4.6.1.-</ecNumber>
    </recommendedName>
</protein>
<keyword evidence="8 11" id="KW-0694">RNA-binding</keyword>
<keyword evidence="6 11" id="KW-0255">Endonuclease</keyword>
<comment type="subunit">
    <text evidence="3 11">Monomer.</text>
</comment>
<dbReference type="GO" id="GO:0016787">
    <property type="term" value="F:hydrolase activity"/>
    <property type="evidence" value="ECO:0007669"/>
    <property type="project" value="UniProtKB-KW"/>
</dbReference>
<keyword evidence="10" id="KW-0456">Lyase</keyword>
<feature type="signal peptide" evidence="11">
    <location>
        <begin position="1"/>
        <end position="24"/>
    </location>
</feature>
<proteinExistence type="inferred from homology"/>
<evidence type="ECO:0000256" key="10">
    <source>
        <dbReference type="ARBA" id="ARBA00023239"/>
    </source>
</evidence>
<dbReference type="CDD" id="cd21159">
    <property type="entry name" value="XendoU"/>
    <property type="match status" value="1"/>
</dbReference>
<dbReference type="Proteomes" id="UP001634394">
    <property type="component" value="Unassembled WGS sequence"/>
</dbReference>
<dbReference type="Pfam" id="PF09412">
    <property type="entry name" value="XendoU"/>
    <property type="match status" value="1"/>
</dbReference>
<dbReference type="EMBL" id="JBJQND010000014">
    <property type="protein sequence ID" value="KAL3854608.1"/>
    <property type="molecule type" value="Genomic_DNA"/>
</dbReference>
<dbReference type="InterPro" id="IPR037227">
    <property type="entry name" value="EndoU-like"/>
</dbReference>
<dbReference type="EC" id="4.6.1.-" evidence="11"/>
<evidence type="ECO:0000256" key="1">
    <source>
        <dbReference type="ARBA" id="ARBA00001936"/>
    </source>
</evidence>
<dbReference type="InterPro" id="IPR039787">
    <property type="entry name" value="ENDOU"/>
</dbReference>
<evidence type="ECO:0000259" key="12">
    <source>
        <dbReference type="PROSITE" id="PS51959"/>
    </source>
</evidence>
<reference evidence="13 14" key="1">
    <citation type="submission" date="2024-11" db="EMBL/GenBank/DDBJ databases">
        <title>Chromosome-level genome assembly of the freshwater bivalve Anodonta woodiana.</title>
        <authorList>
            <person name="Chen X."/>
        </authorList>
    </citation>
    <scope>NUCLEOTIDE SEQUENCE [LARGE SCALE GENOMIC DNA]</scope>
    <source>
        <strain evidence="13">MN2024</strain>
        <tissue evidence="13">Gills</tissue>
    </source>
</reference>
<evidence type="ECO:0000313" key="13">
    <source>
        <dbReference type="EMBL" id="KAL3854608.1"/>
    </source>
</evidence>
<gene>
    <name evidence="13" type="ORF">ACJMK2_013871</name>
</gene>
<evidence type="ECO:0000256" key="11">
    <source>
        <dbReference type="RuleBase" id="RU367085"/>
    </source>
</evidence>
<evidence type="ECO:0000256" key="6">
    <source>
        <dbReference type="ARBA" id="ARBA00022759"/>
    </source>
</evidence>
<dbReference type="AlphaFoldDB" id="A0ABD3V1X5"/>
<keyword evidence="4 11" id="KW-0540">Nuclease</keyword>
<name>A0ABD3V1X5_SINWO</name>
<evidence type="ECO:0000256" key="3">
    <source>
        <dbReference type="ARBA" id="ARBA00011245"/>
    </source>
</evidence>
<feature type="chain" id="PRO_5044527038" description="Uridylate-specific endoribonuclease" evidence="11">
    <location>
        <begin position="25"/>
        <end position="299"/>
    </location>
</feature>
<dbReference type="GO" id="GO:0003723">
    <property type="term" value="F:RNA binding"/>
    <property type="evidence" value="ECO:0007669"/>
    <property type="project" value="UniProtKB-UniRule"/>
</dbReference>
<comment type="cofactor">
    <cofactor evidence="1 11">
        <name>Mn(2+)</name>
        <dbReference type="ChEBI" id="CHEBI:29035"/>
    </cofactor>
</comment>
<dbReference type="SUPFAM" id="SSF142877">
    <property type="entry name" value="EndoU-like"/>
    <property type="match status" value="1"/>
</dbReference>
<evidence type="ECO:0000256" key="2">
    <source>
        <dbReference type="ARBA" id="ARBA00010168"/>
    </source>
</evidence>
<accession>A0ABD3V1X5</accession>
<comment type="catalytic activity">
    <reaction evidence="11">
        <text>ribonucleotidyl-uridine-RNA = a 5'-end dephospho-uridine-RNA + a 3'-end 2',3'-cyclophospho-ribonucleotide-RNA</text>
        <dbReference type="Rhea" id="RHEA:67792"/>
        <dbReference type="Rhea" id="RHEA-COMP:10464"/>
        <dbReference type="Rhea" id="RHEA-COMP:17354"/>
        <dbReference type="Rhea" id="RHEA-COMP:17356"/>
        <dbReference type="ChEBI" id="CHEBI:83064"/>
        <dbReference type="ChEBI" id="CHEBI:173117"/>
        <dbReference type="ChEBI" id="CHEBI:173224"/>
    </reaction>
</comment>
<dbReference type="PANTHER" id="PTHR12439">
    <property type="entry name" value="PLACENTAL PROTEIN 11-RELATED"/>
    <property type="match status" value="1"/>
</dbReference>
<evidence type="ECO:0000313" key="14">
    <source>
        <dbReference type="Proteomes" id="UP001634394"/>
    </source>
</evidence>
<dbReference type="PANTHER" id="PTHR12439:SF42">
    <property type="entry name" value="ENDORIBONUCLEASE-RELATED"/>
    <property type="match status" value="1"/>
</dbReference>
<dbReference type="GO" id="GO:0016829">
    <property type="term" value="F:lyase activity"/>
    <property type="evidence" value="ECO:0007669"/>
    <property type="project" value="UniProtKB-KW"/>
</dbReference>
<dbReference type="GO" id="GO:0046872">
    <property type="term" value="F:metal ion binding"/>
    <property type="evidence" value="ECO:0007669"/>
    <property type="project" value="UniProtKB-UniRule"/>
</dbReference>
<evidence type="ECO:0000256" key="8">
    <source>
        <dbReference type="ARBA" id="ARBA00022884"/>
    </source>
</evidence>
<keyword evidence="9 11" id="KW-0464">Manganese</keyword>
<evidence type="ECO:0000256" key="4">
    <source>
        <dbReference type="ARBA" id="ARBA00022722"/>
    </source>
</evidence>
<keyword evidence="5 11" id="KW-0479">Metal-binding</keyword>
<comment type="similarity">
    <text evidence="2 11">Belongs to the ENDOU family.</text>
</comment>
<dbReference type="InterPro" id="IPR018998">
    <property type="entry name" value="EndoU_C"/>
</dbReference>
<evidence type="ECO:0000256" key="5">
    <source>
        <dbReference type="ARBA" id="ARBA00022723"/>
    </source>
</evidence>
<organism evidence="13 14">
    <name type="scientific">Sinanodonta woodiana</name>
    <name type="common">Chinese pond mussel</name>
    <name type="synonym">Anodonta woodiana</name>
    <dbReference type="NCBI Taxonomy" id="1069815"/>
    <lineage>
        <taxon>Eukaryota</taxon>
        <taxon>Metazoa</taxon>
        <taxon>Spiralia</taxon>
        <taxon>Lophotrochozoa</taxon>
        <taxon>Mollusca</taxon>
        <taxon>Bivalvia</taxon>
        <taxon>Autobranchia</taxon>
        <taxon>Heteroconchia</taxon>
        <taxon>Palaeoheterodonta</taxon>
        <taxon>Unionida</taxon>
        <taxon>Unionoidea</taxon>
        <taxon>Unionidae</taxon>
        <taxon>Unioninae</taxon>
        <taxon>Sinanodonta</taxon>
    </lineage>
</organism>
<sequence>MRPIQLAGTQVFLLGLISIASTEALLLSGTAHAPVTDSELSAFMTSLWSADANKASSNEVQTNIQSHTDSNSTVDRSPQRLFTHVDESLFNRSTYAAFIKLLDNYNHELGHAEQSTPQEESEITHFLNEISQTEVMQKTVHFLREKGYIMSAWSELETLIRQIWFTFFARHAHSHIKDSSAFEHVFVGEYTQTIVEGFHNWIEFYLQEKAGNLNYLGYLSVHQPNIIGVHFTWQGRLKKFNAIIYGNSPEFDLAMYTVCFVLRHNRKCSFQLDGHPVSVHSFDLDRDGVKFIGTVYVDV</sequence>
<keyword evidence="14" id="KW-1185">Reference proteome</keyword>
<keyword evidence="7 11" id="KW-0378">Hydrolase</keyword>
<dbReference type="PROSITE" id="PS51959">
    <property type="entry name" value="ENDOU"/>
    <property type="match status" value="1"/>
</dbReference>
<dbReference type="GO" id="GO:0004521">
    <property type="term" value="F:RNA endonuclease activity"/>
    <property type="evidence" value="ECO:0007669"/>
    <property type="project" value="UniProtKB-UniRule"/>
</dbReference>
<keyword evidence="11" id="KW-0732">Signal</keyword>
<feature type="domain" description="EndoU" evidence="12">
    <location>
        <begin position="36"/>
        <end position="299"/>
    </location>
</feature>
<evidence type="ECO:0000256" key="9">
    <source>
        <dbReference type="ARBA" id="ARBA00023211"/>
    </source>
</evidence>
<evidence type="ECO:0000256" key="7">
    <source>
        <dbReference type="ARBA" id="ARBA00022801"/>
    </source>
</evidence>